<evidence type="ECO:0000259" key="2">
    <source>
        <dbReference type="Pfam" id="PF25498"/>
    </source>
</evidence>
<feature type="region of interest" description="Disordered" evidence="1">
    <location>
        <begin position="255"/>
        <end position="295"/>
    </location>
</feature>
<dbReference type="GeneID" id="25741453"/>
<feature type="compositionally biased region" description="Low complexity" evidence="1">
    <location>
        <begin position="22"/>
        <end position="36"/>
    </location>
</feature>
<dbReference type="InterPro" id="IPR057234">
    <property type="entry name" value="DUF7912"/>
</dbReference>
<feature type="region of interest" description="Disordered" evidence="1">
    <location>
        <begin position="1"/>
        <end position="135"/>
    </location>
</feature>
<dbReference type="KEGG" id="mng:MNEG_8577"/>
<accession>A0A0D2KVG9</accession>
<gene>
    <name evidence="3" type="ORF">MNEG_8577</name>
</gene>
<name>A0A0D2KVG9_9CHLO</name>
<dbReference type="PANTHER" id="PTHR34544">
    <property type="entry name" value="OSJNBA0006B20.18 PROTEIN"/>
    <property type="match status" value="1"/>
</dbReference>
<protein>
    <recommendedName>
        <fullName evidence="2">DUF7912 domain-containing protein</fullName>
    </recommendedName>
</protein>
<evidence type="ECO:0000313" key="3">
    <source>
        <dbReference type="EMBL" id="KIY99383.1"/>
    </source>
</evidence>
<evidence type="ECO:0000313" key="4">
    <source>
        <dbReference type="Proteomes" id="UP000054498"/>
    </source>
</evidence>
<dbReference type="OrthoDB" id="1100432at2759"/>
<evidence type="ECO:0000256" key="1">
    <source>
        <dbReference type="SAM" id="MobiDB-lite"/>
    </source>
</evidence>
<dbReference type="PANTHER" id="PTHR34544:SF3">
    <property type="entry name" value="OS07G0155200 PROTEIN"/>
    <property type="match status" value="1"/>
</dbReference>
<feature type="compositionally biased region" description="Acidic residues" evidence="1">
    <location>
        <begin position="45"/>
        <end position="107"/>
    </location>
</feature>
<keyword evidence="4" id="KW-1185">Reference proteome</keyword>
<organism evidence="3 4">
    <name type="scientific">Monoraphidium neglectum</name>
    <dbReference type="NCBI Taxonomy" id="145388"/>
    <lineage>
        <taxon>Eukaryota</taxon>
        <taxon>Viridiplantae</taxon>
        <taxon>Chlorophyta</taxon>
        <taxon>core chlorophytes</taxon>
        <taxon>Chlorophyceae</taxon>
        <taxon>CS clade</taxon>
        <taxon>Sphaeropleales</taxon>
        <taxon>Selenastraceae</taxon>
        <taxon>Monoraphidium</taxon>
    </lineage>
</organism>
<dbReference type="STRING" id="145388.A0A0D2KVG9"/>
<dbReference type="RefSeq" id="XP_013898403.1">
    <property type="nucleotide sequence ID" value="XM_014042949.1"/>
</dbReference>
<dbReference type="EMBL" id="KK101864">
    <property type="protein sequence ID" value="KIY99383.1"/>
    <property type="molecule type" value="Genomic_DNA"/>
</dbReference>
<proteinExistence type="inferred from homology"/>
<sequence length="355" mass="37058">MLAGPAGKGANAKRSRQEQKGQAKQQSAPQQQQQQQSRRKAAPELIEEEDEDEEGVIYLDGDDDDDDDELSGEGFGFDEGDEQDDGEDGGGWLDDDDFEAWGDDDELGIGSGGGGGGGLGADHDEPVRPGAVTTGGTPWGAAAVAAARDVLEGTPSLADVRLFALRCFASPRRLDVRLDKLTDKYGSPELADIETFSRRLAARLEELLGAEEAGEIVLEVSSPGAERELLLPGDLARFGGLPLRVEYDAARAAVEGGAKKGGKKGSGGGGGGGDGGQQQQGQQGQQEPASAAPSPTAAVLELVAYDEASGATEWRLADVRANAPGKGRGLSKRQREQVVRMPVDALIGARVHVDF</sequence>
<reference evidence="3 4" key="1">
    <citation type="journal article" date="2013" name="BMC Genomics">
        <title>Reconstruction of the lipid metabolism for the microalga Monoraphidium neglectum from its genome sequence reveals characteristics suitable for biofuel production.</title>
        <authorList>
            <person name="Bogen C."/>
            <person name="Al-Dilaimi A."/>
            <person name="Albersmeier A."/>
            <person name="Wichmann J."/>
            <person name="Grundmann M."/>
            <person name="Rupp O."/>
            <person name="Lauersen K.J."/>
            <person name="Blifernez-Klassen O."/>
            <person name="Kalinowski J."/>
            <person name="Goesmann A."/>
            <person name="Mussgnug J.H."/>
            <person name="Kruse O."/>
        </authorList>
    </citation>
    <scope>NUCLEOTIDE SEQUENCE [LARGE SCALE GENOMIC DNA]</scope>
    <source>
        <strain evidence="3 4">SAG 48.87</strain>
    </source>
</reference>
<feature type="domain" description="DUF7912" evidence="2">
    <location>
        <begin position="295"/>
        <end position="351"/>
    </location>
</feature>
<dbReference type="Pfam" id="PF25498">
    <property type="entry name" value="DUF7912"/>
    <property type="match status" value="1"/>
</dbReference>
<dbReference type="Proteomes" id="UP000054498">
    <property type="component" value="Unassembled WGS sequence"/>
</dbReference>
<dbReference type="GO" id="GO:0042274">
    <property type="term" value="P:ribosomal small subunit biogenesis"/>
    <property type="evidence" value="ECO:0007669"/>
    <property type="project" value="InterPro"/>
</dbReference>
<feature type="compositionally biased region" description="Low complexity" evidence="1">
    <location>
        <begin position="279"/>
        <end position="295"/>
    </location>
</feature>
<feature type="compositionally biased region" description="Gly residues" evidence="1">
    <location>
        <begin position="109"/>
        <end position="120"/>
    </location>
</feature>
<dbReference type="AlphaFoldDB" id="A0A0D2KVG9"/>
<dbReference type="InterPro" id="IPR003728">
    <property type="entry name" value="Ribosome_maturation_RimP"/>
</dbReference>
<feature type="compositionally biased region" description="Gly residues" evidence="1">
    <location>
        <begin position="264"/>
        <end position="278"/>
    </location>
</feature>
<dbReference type="HAMAP" id="MF_01077">
    <property type="entry name" value="RimP"/>
    <property type="match status" value="1"/>
</dbReference>